<dbReference type="AlphaFoldDB" id="A0A850PS02"/>
<gene>
    <name evidence="1" type="ORF">HLY00_5920</name>
</gene>
<accession>A0A850PS02</accession>
<evidence type="ECO:0000313" key="1">
    <source>
        <dbReference type="EMBL" id="NVN50870.1"/>
    </source>
</evidence>
<dbReference type="RefSeq" id="WP_178359209.1">
    <property type="nucleotide sequence ID" value="NZ_JABFYL010000027.1"/>
</dbReference>
<evidence type="ECO:0008006" key="3">
    <source>
        <dbReference type="Google" id="ProtNLM"/>
    </source>
</evidence>
<comment type="caution">
    <text evidence="1">The sequence shown here is derived from an EMBL/GenBank/DDBJ whole genome shotgun (WGS) entry which is preliminary data.</text>
</comment>
<keyword evidence="2" id="KW-1185">Reference proteome</keyword>
<proteinExistence type="predicted"/>
<sequence>MLALDRAGEIPPPEMRTLDAIHLSAALAAPDLRALVTYDARLSDAARNAGITIVDPR</sequence>
<protein>
    <recommendedName>
        <fullName evidence="3">Twitching motility protein PilT</fullName>
    </recommendedName>
</protein>
<dbReference type="EMBL" id="JABFYL010000027">
    <property type="protein sequence ID" value="NVN50870.1"/>
    <property type="molecule type" value="Genomic_DNA"/>
</dbReference>
<dbReference type="Proteomes" id="UP000570517">
    <property type="component" value="Unassembled WGS sequence"/>
</dbReference>
<reference evidence="1 2" key="1">
    <citation type="submission" date="2020-05" db="EMBL/GenBank/DDBJ databases">
        <title>Draft genome sequence of Mycobacterium hippocampi DL, isolated from European seabass, Dicentrarchus labrax, reared in fish farms.</title>
        <authorList>
            <person name="Stathopoulou P."/>
            <person name="Asimakis E."/>
            <person name="Tzokas K."/>
            <person name="Batargias C."/>
            <person name="Tsiamis G."/>
        </authorList>
    </citation>
    <scope>NUCLEOTIDE SEQUENCE [LARGE SCALE GENOMIC DNA]</scope>
    <source>
        <strain evidence="1 2">DL</strain>
    </source>
</reference>
<organism evidence="1 2">
    <name type="scientific">Mycolicibacterium hippocampi</name>
    <dbReference type="NCBI Taxonomy" id="659824"/>
    <lineage>
        <taxon>Bacteria</taxon>
        <taxon>Bacillati</taxon>
        <taxon>Actinomycetota</taxon>
        <taxon>Actinomycetes</taxon>
        <taxon>Mycobacteriales</taxon>
        <taxon>Mycobacteriaceae</taxon>
        <taxon>Mycolicibacterium</taxon>
    </lineage>
</organism>
<name>A0A850PS02_9MYCO</name>
<evidence type="ECO:0000313" key="2">
    <source>
        <dbReference type="Proteomes" id="UP000570517"/>
    </source>
</evidence>